<dbReference type="KEGG" id="gbr:Gbro_0456"/>
<evidence type="ECO:0000313" key="3">
    <source>
        <dbReference type="Proteomes" id="UP000001219"/>
    </source>
</evidence>
<feature type="chain" id="PRO_5003010493" description="Hemophore-related protein" evidence="1">
    <location>
        <begin position="32"/>
        <end position="136"/>
    </location>
</feature>
<organism evidence="2 3">
    <name type="scientific">Gordonia bronchialis (strain ATCC 25592 / DSM 43247 / BCRC 13721 / JCM 3198 / KCTC 3076 / NBRC 16047 / NCTC 10667)</name>
    <name type="common">Rhodococcus bronchialis</name>
    <dbReference type="NCBI Taxonomy" id="526226"/>
    <lineage>
        <taxon>Bacteria</taxon>
        <taxon>Bacillati</taxon>
        <taxon>Actinomycetota</taxon>
        <taxon>Actinomycetes</taxon>
        <taxon>Mycobacteriales</taxon>
        <taxon>Gordoniaceae</taxon>
        <taxon>Gordonia</taxon>
    </lineage>
</organism>
<dbReference type="eggNOG" id="ENOG5031EJF">
    <property type="taxonomic scope" value="Bacteria"/>
</dbReference>
<reference evidence="3" key="1">
    <citation type="submission" date="2009-10" db="EMBL/GenBank/DDBJ databases">
        <title>The complete chromosome of Gordonia bronchialis DSM 43247.</title>
        <authorList>
            <consortium name="US DOE Joint Genome Institute (JGI-PGF)"/>
            <person name="Lucas S."/>
            <person name="Copeland A."/>
            <person name="Lapidus A."/>
            <person name="Glavina del Rio T."/>
            <person name="Dalin E."/>
            <person name="Tice H."/>
            <person name="Bruce D."/>
            <person name="Goodwin L."/>
            <person name="Pitluck S."/>
            <person name="Kyrpides N."/>
            <person name="Mavromatis K."/>
            <person name="Ivanova N."/>
            <person name="Ovchinnikova G."/>
            <person name="Saunders E."/>
            <person name="Brettin T."/>
            <person name="Detter J.C."/>
            <person name="Han C."/>
            <person name="Larimer F."/>
            <person name="Land M."/>
            <person name="Hauser L."/>
            <person name="Markowitz V."/>
            <person name="Cheng J.-F."/>
            <person name="Hugenholtz P."/>
            <person name="Woyke T."/>
            <person name="Wu D."/>
            <person name="Jando M."/>
            <person name="Schneider S."/>
            <person name="Goeker M."/>
            <person name="Klenk H.-P."/>
            <person name="Eisen J.A."/>
        </authorList>
    </citation>
    <scope>NUCLEOTIDE SEQUENCE [LARGE SCALE GENOMIC DNA]</scope>
    <source>
        <strain evidence="3">ATCC 25592 / DSM 43247 / BCRC 13721 / JCM 3198 / KCTC 3076 / NBRC 16047 / NCTC 10667</strain>
    </source>
</reference>
<accession>D0LDG9</accession>
<dbReference type="OrthoDB" id="4376041at2"/>
<evidence type="ECO:0000256" key="1">
    <source>
        <dbReference type="SAM" id="SignalP"/>
    </source>
</evidence>
<gene>
    <name evidence="2" type="ordered locus">Gbro_0456</name>
</gene>
<dbReference type="Proteomes" id="UP000001219">
    <property type="component" value="Chromosome"/>
</dbReference>
<proteinExistence type="predicted"/>
<dbReference type="AlphaFoldDB" id="D0LDG9"/>
<name>D0LDG9_GORB4</name>
<evidence type="ECO:0008006" key="4">
    <source>
        <dbReference type="Google" id="ProtNLM"/>
    </source>
</evidence>
<keyword evidence="1" id="KW-0732">Signal</keyword>
<feature type="signal peptide" evidence="1">
    <location>
        <begin position="1"/>
        <end position="31"/>
    </location>
</feature>
<sequence length="136" mass="15326">MDMRLLRNRIGYTVVGAGLASAIAVGGAANAAPTHPARPALVPGTHCTVAQVDRALAHEDPALWHRIESNPKLKRRFEHMLTLTPQQRKAMHQKWAQHHPVRSEMMKFLRHQHISRSEMARDRAAVMRAKQTCGQF</sequence>
<dbReference type="GO" id="GO:0020037">
    <property type="term" value="F:heme binding"/>
    <property type="evidence" value="ECO:0007669"/>
    <property type="project" value="InterPro"/>
</dbReference>
<dbReference type="EMBL" id="CP001802">
    <property type="protein sequence ID" value="ACY19789.1"/>
    <property type="molecule type" value="Genomic_DNA"/>
</dbReference>
<dbReference type="STRING" id="526226.Gbro_0456"/>
<evidence type="ECO:0000313" key="2">
    <source>
        <dbReference type="EMBL" id="ACY19789.1"/>
    </source>
</evidence>
<dbReference type="InterPro" id="IPR032407">
    <property type="entry name" value="MHB"/>
</dbReference>
<keyword evidence="3" id="KW-1185">Reference proteome</keyword>
<reference evidence="2 3" key="2">
    <citation type="journal article" date="2010" name="Stand. Genomic Sci.">
        <title>Complete genome sequence of Gordonia bronchialis type strain (3410).</title>
        <authorList>
            <person name="Ivanova N."/>
            <person name="Sikorski J."/>
            <person name="Jando M."/>
            <person name="Lapidus A."/>
            <person name="Nolan M."/>
            <person name="Lucas S."/>
            <person name="Del Rio T.G."/>
            <person name="Tice H."/>
            <person name="Copeland A."/>
            <person name="Cheng J.F."/>
            <person name="Chen F."/>
            <person name="Bruce D."/>
            <person name="Goodwin L."/>
            <person name="Pitluck S."/>
            <person name="Mavromatis K."/>
            <person name="Ovchinnikova G."/>
            <person name="Pati A."/>
            <person name="Chen A."/>
            <person name="Palaniappan K."/>
            <person name="Land M."/>
            <person name="Hauser L."/>
            <person name="Chang Y.J."/>
            <person name="Jeffries C.D."/>
            <person name="Chain P."/>
            <person name="Saunders E."/>
            <person name="Han C."/>
            <person name="Detter J.C."/>
            <person name="Brettin T."/>
            <person name="Rohde M."/>
            <person name="Goker M."/>
            <person name="Bristow J."/>
            <person name="Eisen J.A."/>
            <person name="Markowitz V."/>
            <person name="Hugenholtz P."/>
            <person name="Klenk H.P."/>
            <person name="Kyrpides N.C."/>
        </authorList>
    </citation>
    <scope>NUCLEOTIDE SEQUENCE [LARGE SCALE GENOMIC DNA]</scope>
    <source>
        <strain evidence="3">ATCC 25592 / DSM 43247 / BCRC 13721 / JCM 3198 / KCTC 3076 / NBRC 16047 / NCTC 10667</strain>
    </source>
</reference>
<protein>
    <recommendedName>
        <fullName evidence="4">Hemophore-related protein</fullName>
    </recommendedName>
</protein>
<dbReference type="NCBIfam" id="TIGR04529">
    <property type="entry name" value="MTB_hemophore"/>
    <property type="match status" value="1"/>
</dbReference>
<dbReference type="HOGENOM" id="CLU_1872522_0_0_11"/>